<evidence type="ECO:0000313" key="4">
    <source>
        <dbReference type="Proteomes" id="UP000308652"/>
    </source>
</evidence>
<dbReference type="InterPro" id="IPR021331">
    <property type="entry name" value="Hva1_TUDOR"/>
</dbReference>
<feature type="region of interest" description="Disordered" evidence="1">
    <location>
        <begin position="40"/>
        <end position="78"/>
    </location>
</feature>
<feature type="domain" description="Hypervirulence associated protein TUDOR" evidence="2">
    <location>
        <begin position="16"/>
        <end position="69"/>
    </location>
</feature>
<sequence>MPAEVKDKDGVPIHVGDTVSNRARGGKQVGKVSAIVTTEEEAAEREVGHPPKVLFGDQHGHHVAHYPPTVIHGDNPFK</sequence>
<reference evidence="3 4" key="1">
    <citation type="journal article" date="2019" name="Nat. Ecol. Evol.">
        <title>Megaphylogeny resolves global patterns of mushroom evolution.</title>
        <authorList>
            <person name="Varga T."/>
            <person name="Krizsan K."/>
            <person name="Foldi C."/>
            <person name="Dima B."/>
            <person name="Sanchez-Garcia M."/>
            <person name="Sanchez-Ramirez S."/>
            <person name="Szollosi G.J."/>
            <person name="Szarkandi J.G."/>
            <person name="Papp V."/>
            <person name="Albert L."/>
            <person name="Andreopoulos W."/>
            <person name="Angelini C."/>
            <person name="Antonin V."/>
            <person name="Barry K.W."/>
            <person name="Bougher N.L."/>
            <person name="Buchanan P."/>
            <person name="Buyck B."/>
            <person name="Bense V."/>
            <person name="Catcheside P."/>
            <person name="Chovatia M."/>
            <person name="Cooper J."/>
            <person name="Damon W."/>
            <person name="Desjardin D."/>
            <person name="Finy P."/>
            <person name="Geml J."/>
            <person name="Haridas S."/>
            <person name="Hughes K."/>
            <person name="Justo A."/>
            <person name="Karasinski D."/>
            <person name="Kautmanova I."/>
            <person name="Kiss B."/>
            <person name="Kocsube S."/>
            <person name="Kotiranta H."/>
            <person name="LaButti K.M."/>
            <person name="Lechner B.E."/>
            <person name="Liimatainen K."/>
            <person name="Lipzen A."/>
            <person name="Lukacs Z."/>
            <person name="Mihaltcheva S."/>
            <person name="Morgado L.N."/>
            <person name="Niskanen T."/>
            <person name="Noordeloos M.E."/>
            <person name="Ohm R.A."/>
            <person name="Ortiz-Santana B."/>
            <person name="Ovrebo C."/>
            <person name="Racz N."/>
            <person name="Riley R."/>
            <person name="Savchenko A."/>
            <person name="Shiryaev A."/>
            <person name="Soop K."/>
            <person name="Spirin V."/>
            <person name="Szebenyi C."/>
            <person name="Tomsovsky M."/>
            <person name="Tulloss R.E."/>
            <person name="Uehling J."/>
            <person name="Grigoriev I.V."/>
            <person name="Vagvolgyi C."/>
            <person name="Papp T."/>
            <person name="Martin F.M."/>
            <person name="Miettinen O."/>
            <person name="Hibbett D.S."/>
            <person name="Nagy L.G."/>
        </authorList>
    </citation>
    <scope>NUCLEOTIDE SEQUENCE [LARGE SCALE GENOMIC DNA]</scope>
    <source>
        <strain evidence="3 4">CBS 166.37</strain>
    </source>
</reference>
<dbReference type="Gene3D" id="2.30.30.1060">
    <property type="match status" value="1"/>
</dbReference>
<protein>
    <recommendedName>
        <fullName evidence="2">Hypervirulence associated protein TUDOR domain-containing protein</fullName>
    </recommendedName>
</protein>
<name>A0A5C3LMJ0_9AGAR</name>
<feature type="region of interest" description="Disordered" evidence="1">
    <location>
        <begin position="1"/>
        <end position="28"/>
    </location>
</feature>
<feature type="compositionally biased region" description="Basic and acidic residues" evidence="1">
    <location>
        <begin position="1"/>
        <end position="11"/>
    </location>
</feature>
<dbReference type="EMBL" id="ML213638">
    <property type="protein sequence ID" value="TFK33995.1"/>
    <property type="molecule type" value="Genomic_DNA"/>
</dbReference>
<dbReference type="Pfam" id="PF11160">
    <property type="entry name" value="Hva1_TUDOR"/>
    <property type="match status" value="1"/>
</dbReference>
<gene>
    <name evidence="3" type="ORF">BDQ12DRAFT_636980</name>
</gene>
<organism evidence="3 4">
    <name type="scientific">Crucibulum laeve</name>
    <dbReference type="NCBI Taxonomy" id="68775"/>
    <lineage>
        <taxon>Eukaryota</taxon>
        <taxon>Fungi</taxon>
        <taxon>Dikarya</taxon>
        <taxon>Basidiomycota</taxon>
        <taxon>Agaricomycotina</taxon>
        <taxon>Agaricomycetes</taxon>
        <taxon>Agaricomycetidae</taxon>
        <taxon>Agaricales</taxon>
        <taxon>Agaricineae</taxon>
        <taxon>Nidulariaceae</taxon>
        <taxon>Crucibulum</taxon>
    </lineage>
</organism>
<dbReference type="STRING" id="68775.A0A5C3LMJ0"/>
<proteinExistence type="predicted"/>
<accession>A0A5C3LMJ0</accession>
<evidence type="ECO:0000259" key="2">
    <source>
        <dbReference type="Pfam" id="PF11160"/>
    </source>
</evidence>
<dbReference type="AlphaFoldDB" id="A0A5C3LMJ0"/>
<keyword evidence="4" id="KW-1185">Reference proteome</keyword>
<dbReference type="OrthoDB" id="2138648at2759"/>
<evidence type="ECO:0000256" key="1">
    <source>
        <dbReference type="SAM" id="MobiDB-lite"/>
    </source>
</evidence>
<dbReference type="Proteomes" id="UP000308652">
    <property type="component" value="Unassembled WGS sequence"/>
</dbReference>
<evidence type="ECO:0000313" key="3">
    <source>
        <dbReference type="EMBL" id="TFK33995.1"/>
    </source>
</evidence>